<feature type="transmembrane region" description="Helical" evidence="9">
    <location>
        <begin position="9"/>
        <end position="31"/>
    </location>
</feature>
<evidence type="ECO:0000256" key="5">
    <source>
        <dbReference type="ARBA" id="ARBA00022927"/>
    </source>
</evidence>
<evidence type="ECO:0000256" key="8">
    <source>
        <dbReference type="ARBA" id="ARBA00023136"/>
    </source>
</evidence>
<comment type="function">
    <text evidence="9">Part of the Sec protein translocase complex. Interacts with the SecYEG preprotein conducting channel. SecDF uses the proton motive force (PMF) to complete protein translocation after the ATP-dependent function of SecA.</text>
</comment>
<comment type="caution">
    <text evidence="11">The sequence shown here is derived from an EMBL/GenBank/DDBJ whole genome shotgun (WGS) entry which is preliminary data.</text>
</comment>
<keyword evidence="5 9" id="KW-0653">Protein transport</keyword>
<keyword evidence="8 9" id="KW-0472">Membrane</keyword>
<dbReference type="EMBL" id="MFZV01000039">
    <property type="protein sequence ID" value="OGK30905.1"/>
    <property type="molecule type" value="Genomic_DNA"/>
</dbReference>
<dbReference type="HAMAP" id="MF_01464_B">
    <property type="entry name" value="SecF_B"/>
    <property type="match status" value="1"/>
</dbReference>
<keyword evidence="2 9" id="KW-0813">Transport</keyword>
<dbReference type="SUPFAM" id="SSF82866">
    <property type="entry name" value="Multidrug efflux transporter AcrB transmembrane domain"/>
    <property type="match status" value="1"/>
</dbReference>
<dbReference type="PRINTS" id="PR01755">
    <property type="entry name" value="SECFTRNLCASE"/>
</dbReference>
<feature type="transmembrane region" description="Helical" evidence="9">
    <location>
        <begin position="207"/>
        <end position="224"/>
    </location>
</feature>
<evidence type="ECO:0000256" key="6">
    <source>
        <dbReference type="ARBA" id="ARBA00022989"/>
    </source>
</evidence>
<gene>
    <name evidence="9" type="primary">secF</name>
    <name evidence="11" type="ORF">A3F29_02285</name>
</gene>
<comment type="similarity">
    <text evidence="9">Belongs to the SecD/SecF family. SecF subfamily.</text>
</comment>
<feature type="transmembrane region" description="Helical" evidence="9">
    <location>
        <begin position="125"/>
        <end position="149"/>
    </location>
</feature>
<accession>A0A1F7HIJ1</accession>
<dbReference type="PANTHER" id="PTHR30081">
    <property type="entry name" value="PROTEIN-EXPORT MEMBRANE PROTEIN SEC"/>
    <property type="match status" value="1"/>
</dbReference>
<feature type="transmembrane region" description="Helical" evidence="9">
    <location>
        <begin position="230"/>
        <end position="257"/>
    </location>
</feature>
<feature type="domain" description="Protein export membrane protein SecD/SecF C-terminal" evidence="10">
    <location>
        <begin position="73"/>
        <end position="259"/>
    </location>
</feature>
<comment type="subcellular location">
    <subcellularLocation>
        <location evidence="1 9">Cell membrane</location>
        <topology evidence="1 9">Multi-pass membrane protein</topology>
    </subcellularLocation>
</comment>
<evidence type="ECO:0000256" key="2">
    <source>
        <dbReference type="ARBA" id="ARBA00022448"/>
    </source>
</evidence>
<evidence type="ECO:0000256" key="3">
    <source>
        <dbReference type="ARBA" id="ARBA00022475"/>
    </source>
</evidence>
<dbReference type="AlphaFoldDB" id="A0A1F7HIJ1"/>
<dbReference type="GO" id="GO:0043952">
    <property type="term" value="P:protein transport by the Sec complex"/>
    <property type="evidence" value="ECO:0007669"/>
    <property type="project" value="UniProtKB-UniRule"/>
</dbReference>
<dbReference type="GO" id="GO:0006605">
    <property type="term" value="P:protein targeting"/>
    <property type="evidence" value="ECO:0007669"/>
    <property type="project" value="UniProtKB-UniRule"/>
</dbReference>
<dbReference type="Pfam" id="PF02355">
    <property type="entry name" value="SecD_SecF_C"/>
    <property type="match status" value="1"/>
</dbReference>
<evidence type="ECO:0000313" key="12">
    <source>
        <dbReference type="Proteomes" id="UP000177199"/>
    </source>
</evidence>
<evidence type="ECO:0000256" key="9">
    <source>
        <dbReference type="HAMAP-Rule" id="MF_01464"/>
    </source>
</evidence>
<evidence type="ECO:0000259" key="10">
    <source>
        <dbReference type="Pfam" id="PF02355"/>
    </source>
</evidence>
<name>A0A1F7HIJ1_9BACT</name>
<feature type="transmembrane region" description="Helical" evidence="9">
    <location>
        <begin position="155"/>
        <end position="176"/>
    </location>
</feature>
<feature type="transmembrane region" description="Helical" evidence="9">
    <location>
        <begin position="99"/>
        <end position="118"/>
    </location>
</feature>
<evidence type="ECO:0000256" key="4">
    <source>
        <dbReference type="ARBA" id="ARBA00022692"/>
    </source>
</evidence>
<dbReference type="GO" id="GO:0015450">
    <property type="term" value="F:protein-transporting ATPase activity"/>
    <property type="evidence" value="ECO:0007669"/>
    <property type="project" value="InterPro"/>
</dbReference>
<evidence type="ECO:0000313" key="11">
    <source>
        <dbReference type="EMBL" id="OGK30905.1"/>
    </source>
</evidence>
<keyword evidence="4 9" id="KW-0812">Transmembrane</keyword>
<dbReference type="PANTHER" id="PTHR30081:SF8">
    <property type="entry name" value="PROTEIN TRANSLOCASE SUBUNIT SECF"/>
    <property type="match status" value="1"/>
</dbReference>
<organism evidence="11 12">
    <name type="scientific">Candidatus Roizmanbacteria bacterium RIFCSPHIGHO2_12_FULL_33_9</name>
    <dbReference type="NCBI Taxonomy" id="1802045"/>
    <lineage>
        <taxon>Bacteria</taxon>
        <taxon>Candidatus Roizmaniibacteriota</taxon>
    </lineage>
</organism>
<dbReference type="InterPro" id="IPR022645">
    <property type="entry name" value="SecD/SecF_bac"/>
</dbReference>
<keyword evidence="6 9" id="KW-1133">Transmembrane helix</keyword>
<evidence type="ECO:0000256" key="7">
    <source>
        <dbReference type="ARBA" id="ARBA00023010"/>
    </source>
</evidence>
<dbReference type="InterPro" id="IPR005665">
    <property type="entry name" value="SecF_bac"/>
</dbReference>
<dbReference type="GO" id="GO:0005886">
    <property type="term" value="C:plasma membrane"/>
    <property type="evidence" value="ECO:0007669"/>
    <property type="project" value="UniProtKB-SubCell"/>
</dbReference>
<dbReference type="GO" id="GO:0065002">
    <property type="term" value="P:intracellular protein transmembrane transport"/>
    <property type="evidence" value="ECO:0007669"/>
    <property type="project" value="UniProtKB-UniRule"/>
</dbReference>
<evidence type="ECO:0000256" key="1">
    <source>
        <dbReference type="ARBA" id="ARBA00004651"/>
    </source>
</evidence>
<dbReference type="Proteomes" id="UP000177199">
    <property type="component" value="Unassembled WGS sequence"/>
</dbReference>
<dbReference type="InterPro" id="IPR048634">
    <property type="entry name" value="SecD_SecF_C"/>
</dbReference>
<sequence length="263" mass="29139">MINFLKYKYLYLMISVAVIAVGLSFVFRFGIPLSIDFVGGSKISYSVNSKVVNLRTEALSEEQEKEMRANIDKESSGEAEILLFETVGPSVGKEAVNKTVIAAILGVLAILIYIGFAFKGFNFALSAIVALIHDMFILVGVYAVLSYYFNAEIDTLFITAALTTMSFSVHDTIVIFDKIREYIREEGRVNIENSANKALTETMVRSLNNSMTIVFMLLALILFGGSTIKFFIIALLIGTITGTYSSPFVATPVLVWLEKRKKK</sequence>
<proteinExistence type="inferred from homology"/>
<protein>
    <recommendedName>
        <fullName evidence="9">Protein-export membrane protein SecF</fullName>
    </recommendedName>
</protein>
<keyword evidence="3 9" id="KW-1003">Cell membrane</keyword>
<reference evidence="11 12" key="1">
    <citation type="journal article" date="2016" name="Nat. Commun.">
        <title>Thousands of microbial genomes shed light on interconnected biogeochemical processes in an aquifer system.</title>
        <authorList>
            <person name="Anantharaman K."/>
            <person name="Brown C.T."/>
            <person name="Hug L.A."/>
            <person name="Sharon I."/>
            <person name="Castelle C.J."/>
            <person name="Probst A.J."/>
            <person name="Thomas B.C."/>
            <person name="Singh A."/>
            <person name="Wilkins M.J."/>
            <person name="Karaoz U."/>
            <person name="Brodie E.L."/>
            <person name="Williams K.H."/>
            <person name="Hubbard S.S."/>
            <person name="Banfield J.F."/>
        </authorList>
    </citation>
    <scope>NUCLEOTIDE SEQUENCE [LARGE SCALE GENOMIC DNA]</scope>
</reference>
<dbReference type="InterPro" id="IPR022813">
    <property type="entry name" value="SecD/SecF_arch_bac"/>
</dbReference>
<comment type="subunit">
    <text evidence="9">Forms a complex with SecD. Part of the essential Sec protein translocation apparatus which comprises SecA, SecYEG and auxiliary proteins SecDF. Other proteins may also be involved.</text>
</comment>
<dbReference type="Gene3D" id="1.20.1640.10">
    <property type="entry name" value="Multidrug efflux transporter AcrB transmembrane domain"/>
    <property type="match status" value="1"/>
</dbReference>
<dbReference type="NCBIfam" id="TIGR00966">
    <property type="entry name" value="transloc_SecF"/>
    <property type="match status" value="1"/>
</dbReference>
<keyword evidence="7 9" id="KW-0811">Translocation</keyword>